<evidence type="ECO:0000259" key="2">
    <source>
        <dbReference type="Pfam" id="PF00535"/>
    </source>
</evidence>
<dbReference type="PANTHER" id="PTHR43685">
    <property type="entry name" value="GLYCOSYLTRANSFERASE"/>
    <property type="match status" value="1"/>
</dbReference>
<reference evidence="3" key="1">
    <citation type="submission" date="2018-05" db="EMBL/GenBank/DDBJ databases">
        <authorList>
            <person name="Lanie J.A."/>
            <person name="Ng W.-L."/>
            <person name="Kazmierczak K.M."/>
            <person name="Andrzejewski T.M."/>
            <person name="Davidsen T.M."/>
            <person name="Wayne K.J."/>
            <person name="Tettelin H."/>
            <person name="Glass J.I."/>
            <person name="Rusch D."/>
            <person name="Podicherti R."/>
            <person name="Tsui H.-C.T."/>
            <person name="Winkler M.E."/>
        </authorList>
    </citation>
    <scope>NUCLEOTIDE SEQUENCE</scope>
</reference>
<dbReference type="InterPro" id="IPR001173">
    <property type="entry name" value="Glyco_trans_2-like"/>
</dbReference>
<name>A0A382A3X0_9ZZZZ</name>
<dbReference type="SUPFAM" id="SSF53448">
    <property type="entry name" value="Nucleotide-diphospho-sugar transferases"/>
    <property type="match status" value="1"/>
</dbReference>
<dbReference type="InterPro" id="IPR029044">
    <property type="entry name" value="Nucleotide-diphossugar_trans"/>
</dbReference>
<dbReference type="AlphaFoldDB" id="A0A382A3X0"/>
<proteinExistence type="predicted"/>
<dbReference type="CDD" id="cd00761">
    <property type="entry name" value="Glyco_tranf_GTA_type"/>
    <property type="match status" value="1"/>
</dbReference>
<evidence type="ECO:0000313" key="3">
    <source>
        <dbReference type="EMBL" id="SVA96225.1"/>
    </source>
</evidence>
<sequence length="310" mass="36434">MNQTYDNYEVVVLEQSTEAHWEKYRATIEKYDGRLNVVRSDPLGPSGARNVGVAHCKGDVVLFVDDDDTPVEDNWISEHAKNYIDPHCIGVSGRHIHQLNEVSRYNDIKGGVDHAYKRCLTISFMGRGRVFTGINIIKKPVEWLHGNNCSIRKSCIFNLGGWYPYIQGLGEEHSLYFKFQKVKRPGEYLMFDPKPIVLRKFDLPGGVGVRIISLHTLLVHRMQYYHWVIGQYFPVRFYGLYPIFMLYGFQQSAQMFIKNSSFEDIFWKRWFDDKFSKYFIIVQELVLFPFMVAKFLIKPRPRWNEHISKI</sequence>
<organism evidence="3">
    <name type="scientific">marine metagenome</name>
    <dbReference type="NCBI Taxonomy" id="408172"/>
    <lineage>
        <taxon>unclassified sequences</taxon>
        <taxon>metagenomes</taxon>
        <taxon>ecological metagenomes</taxon>
    </lineage>
</organism>
<dbReference type="EMBL" id="UINC01023813">
    <property type="protein sequence ID" value="SVA96225.1"/>
    <property type="molecule type" value="Genomic_DNA"/>
</dbReference>
<accession>A0A382A3X0</accession>
<keyword evidence="1" id="KW-0472">Membrane</keyword>
<keyword evidence="1" id="KW-1133">Transmembrane helix</keyword>
<dbReference type="Pfam" id="PF00535">
    <property type="entry name" value="Glycos_transf_2"/>
    <property type="match status" value="1"/>
</dbReference>
<dbReference type="InterPro" id="IPR050834">
    <property type="entry name" value="Glycosyltransf_2"/>
</dbReference>
<dbReference type="PANTHER" id="PTHR43685:SF2">
    <property type="entry name" value="GLYCOSYLTRANSFERASE 2-LIKE DOMAIN-CONTAINING PROTEIN"/>
    <property type="match status" value="1"/>
</dbReference>
<dbReference type="Gene3D" id="3.90.550.10">
    <property type="entry name" value="Spore Coat Polysaccharide Biosynthesis Protein SpsA, Chain A"/>
    <property type="match status" value="1"/>
</dbReference>
<feature type="transmembrane region" description="Helical" evidence="1">
    <location>
        <begin position="278"/>
        <end position="297"/>
    </location>
</feature>
<protein>
    <recommendedName>
        <fullName evidence="2">Glycosyltransferase 2-like domain-containing protein</fullName>
    </recommendedName>
</protein>
<gene>
    <name evidence="3" type="ORF">METZ01_LOCUS149079</name>
</gene>
<evidence type="ECO:0000256" key="1">
    <source>
        <dbReference type="SAM" id="Phobius"/>
    </source>
</evidence>
<feature type="domain" description="Glycosyltransferase 2-like" evidence="2">
    <location>
        <begin position="2"/>
        <end position="107"/>
    </location>
</feature>
<keyword evidence="1" id="KW-0812">Transmembrane</keyword>